<organism evidence="2">
    <name type="scientific">Rhizophora mucronata</name>
    <name type="common">Asiatic mangrove</name>
    <dbReference type="NCBI Taxonomy" id="61149"/>
    <lineage>
        <taxon>Eukaryota</taxon>
        <taxon>Viridiplantae</taxon>
        <taxon>Streptophyta</taxon>
        <taxon>Embryophyta</taxon>
        <taxon>Tracheophyta</taxon>
        <taxon>Spermatophyta</taxon>
        <taxon>Magnoliopsida</taxon>
        <taxon>eudicotyledons</taxon>
        <taxon>Gunneridae</taxon>
        <taxon>Pentapetalae</taxon>
        <taxon>rosids</taxon>
        <taxon>fabids</taxon>
        <taxon>Malpighiales</taxon>
        <taxon>Rhizophoraceae</taxon>
        <taxon>Rhizophora</taxon>
    </lineage>
</organism>
<reference evidence="2" key="1">
    <citation type="submission" date="2018-02" db="EMBL/GenBank/DDBJ databases">
        <title>Rhizophora mucronata_Transcriptome.</title>
        <authorList>
            <person name="Meera S.P."/>
            <person name="Sreeshan A."/>
            <person name="Augustine A."/>
        </authorList>
    </citation>
    <scope>NUCLEOTIDE SEQUENCE</scope>
    <source>
        <tissue evidence="2">Leaf</tissue>
    </source>
</reference>
<protein>
    <submittedName>
        <fullName evidence="2">Uncharacterized protein</fullName>
    </submittedName>
</protein>
<accession>A0A2P2P790</accession>
<name>A0A2P2P790_RHIMU</name>
<sequence length="33" mass="3695">MVFFQEAIALKLLLLCVFRNGTVSLLQENAAEI</sequence>
<keyword evidence="1" id="KW-0732">Signal</keyword>
<dbReference type="EMBL" id="GGEC01070073">
    <property type="protein sequence ID" value="MBX50557.1"/>
    <property type="molecule type" value="Transcribed_RNA"/>
</dbReference>
<proteinExistence type="predicted"/>
<feature type="chain" id="PRO_5015183974" evidence="1">
    <location>
        <begin position="16"/>
        <end position="33"/>
    </location>
</feature>
<evidence type="ECO:0000313" key="2">
    <source>
        <dbReference type="EMBL" id="MBX50557.1"/>
    </source>
</evidence>
<evidence type="ECO:0000256" key="1">
    <source>
        <dbReference type="SAM" id="SignalP"/>
    </source>
</evidence>
<feature type="signal peptide" evidence="1">
    <location>
        <begin position="1"/>
        <end position="15"/>
    </location>
</feature>
<dbReference type="AlphaFoldDB" id="A0A2P2P790"/>